<protein>
    <submittedName>
        <fullName evidence="3">Uncharacterized protein</fullName>
    </submittedName>
</protein>
<name>A0A8H3DPG1_9AGAM</name>
<evidence type="ECO:0000313" key="4">
    <source>
        <dbReference type="Proteomes" id="UP000663850"/>
    </source>
</evidence>
<evidence type="ECO:0000256" key="2">
    <source>
        <dbReference type="SAM" id="Phobius"/>
    </source>
</evidence>
<feature type="transmembrane region" description="Helical" evidence="2">
    <location>
        <begin position="91"/>
        <end position="110"/>
    </location>
</feature>
<feature type="compositionally biased region" description="Polar residues" evidence="1">
    <location>
        <begin position="26"/>
        <end position="47"/>
    </location>
</feature>
<dbReference type="EMBL" id="CAJMWZ010007244">
    <property type="protein sequence ID" value="CAE6534817.1"/>
    <property type="molecule type" value="Genomic_DNA"/>
</dbReference>
<evidence type="ECO:0000256" key="1">
    <source>
        <dbReference type="SAM" id="MobiDB-lite"/>
    </source>
</evidence>
<evidence type="ECO:0000313" key="3">
    <source>
        <dbReference type="EMBL" id="CAE6534817.1"/>
    </source>
</evidence>
<organism evidence="3 4">
    <name type="scientific">Rhizoctonia solani</name>
    <dbReference type="NCBI Taxonomy" id="456999"/>
    <lineage>
        <taxon>Eukaryota</taxon>
        <taxon>Fungi</taxon>
        <taxon>Dikarya</taxon>
        <taxon>Basidiomycota</taxon>
        <taxon>Agaricomycotina</taxon>
        <taxon>Agaricomycetes</taxon>
        <taxon>Cantharellales</taxon>
        <taxon>Ceratobasidiaceae</taxon>
        <taxon>Rhizoctonia</taxon>
    </lineage>
</organism>
<gene>
    <name evidence="3" type="ORF">RDB_LOCUS137737</name>
</gene>
<proteinExistence type="predicted"/>
<comment type="caution">
    <text evidence="3">The sequence shown here is derived from an EMBL/GenBank/DDBJ whole genome shotgun (WGS) entry which is preliminary data.</text>
</comment>
<dbReference type="AlphaFoldDB" id="A0A8H3DPG1"/>
<feature type="transmembrane region" description="Helical" evidence="2">
    <location>
        <begin position="165"/>
        <end position="184"/>
    </location>
</feature>
<dbReference type="Proteomes" id="UP000663850">
    <property type="component" value="Unassembled WGS sequence"/>
</dbReference>
<accession>A0A8H3DPG1</accession>
<reference evidence="3" key="1">
    <citation type="submission" date="2021-01" db="EMBL/GenBank/DDBJ databases">
        <authorList>
            <person name="Kaushik A."/>
        </authorList>
    </citation>
    <scope>NUCLEOTIDE SEQUENCE</scope>
    <source>
        <strain evidence="3">Type strain: AG8-Rh-89/</strain>
    </source>
</reference>
<keyword evidence="2" id="KW-0812">Transmembrane</keyword>
<feature type="region of interest" description="Disordered" evidence="1">
    <location>
        <begin position="1"/>
        <end position="50"/>
    </location>
</feature>
<keyword evidence="2" id="KW-0472">Membrane</keyword>
<sequence>MARDVVDPGPGGFPELPVHVTLPSPARTSTRQKPQPTVQSQSTPTDSQRLDLESFFGPPPVLPPVDSEKQVSDPRNVFAREPEPDTVSKYLFWYGFACPLFWLFGSIIFFTSPRPSSGSRPPSTAVGATDNPRSSVLSQGGMGSGRRLRSLHMQVAERRWSLRCLYAWIILIIFIVGLMLGLWAGRVGAFANR</sequence>
<feature type="region of interest" description="Disordered" evidence="1">
    <location>
        <begin position="114"/>
        <end position="145"/>
    </location>
</feature>
<feature type="compositionally biased region" description="Low complexity" evidence="1">
    <location>
        <begin position="114"/>
        <end position="123"/>
    </location>
</feature>
<keyword evidence="2" id="KW-1133">Transmembrane helix</keyword>